<reference evidence="2 3" key="1">
    <citation type="submission" date="2016-11" db="EMBL/GenBank/DDBJ databases">
        <title>Draft Genome Assembly of Colletotrichum chlorophyti a pathogen of herbaceous plants.</title>
        <authorList>
            <person name="Gan P."/>
            <person name="Narusaka M."/>
            <person name="Tsushima A."/>
            <person name="Narusaka Y."/>
            <person name="Takano Y."/>
            <person name="Shirasu K."/>
        </authorList>
    </citation>
    <scope>NUCLEOTIDE SEQUENCE [LARGE SCALE GENOMIC DNA]</scope>
    <source>
        <strain evidence="2 3">NTL11</strain>
    </source>
</reference>
<dbReference type="OrthoDB" id="4842213at2759"/>
<evidence type="ECO:0000313" key="2">
    <source>
        <dbReference type="EMBL" id="OLN88588.1"/>
    </source>
</evidence>
<protein>
    <submittedName>
        <fullName evidence="2">Uncharacterized protein</fullName>
    </submittedName>
</protein>
<gene>
    <name evidence="2" type="ORF">CCHL11_01825</name>
</gene>
<organism evidence="2 3">
    <name type="scientific">Colletotrichum chlorophyti</name>
    <dbReference type="NCBI Taxonomy" id="708187"/>
    <lineage>
        <taxon>Eukaryota</taxon>
        <taxon>Fungi</taxon>
        <taxon>Dikarya</taxon>
        <taxon>Ascomycota</taxon>
        <taxon>Pezizomycotina</taxon>
        <taxon>Sordariomycetes</taxon>
        <taxon>Hypocreomycetidae</taxon>
        <taxon>Glomerellales</taxon>
        <taxon>Glomerellaceae</taxon>
        <taxon>Colletotrichum</taxon>
    </lineage>
</organism>
<dbReference type="EMBL" id="MPGH01000087">
    <property type="protein sequence ID" value="OLN88588.1"/>
    <property type="molecule type" value="Genomic_DNA"/>
</dbReference>
<evidence type="ECO:0000313" key="3">
    <source>
        <dbReference type="Proteomes" id="UP000186583"/>
    </source>
</evidence>
<feature type="compositionally biased region" description="Basic and acidic residues" evidence="1">
    <location>
        <begin position="1"/>
        <end position="12"/>
    </location>
</feature>
<evidence type="ECO:0000256" key="1">
    <source>
        <dbReference type="SAM" id="MobiDB-lite"/>
    </source>
</evidence>
<dbReference type="AlphaFoldDB" id="A0A1Q8RVS3"/>
<feature type="region of interest" description="Disordered" evidence="1">
    <location>
        <begin position="103"/>
        <end position="168"/>
    </location>
</feature>
<accession>A0A1Q8RVS3</accession>
<feature type="compositionally biased region" description="Low complexity" evidence="1">
    <location>
        <begin position="147"/>
        <end position="158"/>
    </location>
</feature>
<name>A0A1Q8RVS3_9PEZI</name>
<feature type="compositionally biased region" description="Polar residues" evidence="1">
    <location>
        <begin position="22"/>
        <end position="42"/>
    </location>
</feature>
<feature type="region of interest" description="Disordered" evidence="1">
    <location>
        <begin position="1"/>
        <end position="58"/>
    </location>
</feature>
<dbReference type="Proteomes" id="UP000186583">
    <property type="component" value="Unassembled WGS sequence"/>
</dbReference>
<sequence>MGLRRKISEMDLRMSPPKRLALTQSQSDLSISTMSVNRNPTTVKGEDKPKPKAKAGKTRWVSQLKDWFNTGEPSAHDWKRMKKQEFQRHGVAMNDPEASVKLHAPIGAIPEGAIKPSSGPDPEDLVRKRAKNRKQLHQPLGSCDRVSGSISSESSSSSKEVNPIAPWE</sequence>
<proteinExistence type="predicted"/>
<keyword evidence="3" id="KW-1185">Reference proteome</keyword>
<comment type="caution">
    <text evidence="2">The sequence shown here is derived from an EMBL/GenBank/DDBJ whole genome shotgun (WGS) entry which is preliminary data.</text>
</comment>